<dbReference type="InterPro" id="IPR051251">
    <property type="entry name" value="STK_FNIP-Repeat"/>
</dbReference>
<proteinExistence type="predicted"/>
<dbReference type="Pfam" id="PF05725">
    <property type="entry name" value="FNIP"/>
    <property type="match status" value="1"/>
</dbReference>
<dbReference type="Gene3D" id="3.80.10.10">
    <property type="entry name" value="Ribonuclease Inhibitor"/>
    <property type="match status" value="1"/>
</dbReference>
<protein>
    <recommendedName>
        <fullName evidence="2">FNIP repeat protein</fullName>
    </recommendedName>
</protein>
<organism evidence="1">
    <name type="scientific">Catovirus CTV1</name>
    <dbReference type="NCBI Taxonomy" id="1977631"/>
    <lineage>
        <taxon>Viruses</taxon>
        <taxon>Varidnaviria</taxon>
        <taxon>Bamfordvirae</taxon>
        <taxon>Nucleocytoviricota</taxon>
        <taxon>Megaviricetes</taxon>
        <taxon>Imitervirales</taxon>
        <taxon>Mimiviridae</taxon>
        <taxon>Klosneuvirinae</taxon>
        <taxon>Catovirus</taxon>
    </lineage>
</organism>
<reference evidence="1" key="1">
    <citation type="journal article" date="2017" name="Science">
        <title>Giant viruses with an expanded complement of translation system components.</title>
        <authorList>
            <person name="Schulz F."/>
            <person name="Yutin N."/>
            <person name="Ivanova N.N."/>
            <person name="Ortega D.R."/>
            <person name="Lee T.K."/>
            <person name="Vierheilig J."/>
            <person name="Daims H."/>
            <person name="Horn M."/>
            <person name="Wagner M."/>
            <person name="Jensen G.J."/>
            <person name="Kyrpides N.C."/>
            <person name="Koonin E.V."/>
            <person name="Woyke T."/>
        </authorList>
    </citation>
    <scope>NUCLEOTIDE SEQUENCE</scope>
    <source>
        <strain evidence="1">CTV1</strain>
    </source>
</reference>
<evidence type="ECO:0008006" key="2">
    <source>
        <dbReference type="Google" id="ProtNLM"/>
    </source>
</evidence>
<dbReference type="PANTHER" id="PTHR32134:SF169">
    <property type="entry name" value="FNIP REPEAT-CONTAINING PROTEIN-RELATED"/>
    <property type="match status" value="1"/>
</dbReference>
<evidence type="ECO:0000313" key="1">
    <source>
        <dbReference type="EMBL" id="ARF08588.1"/>
    </source>
</evidence>
<dbReference type="InterPro" id="IPR032675">
    <property type="entry name" value="LRR_dom_sf"/>
</dbReference>
<gene>
    <name evidence="1" type="ORF">Catovirus_1_638</name>
</gene>
<dbReference type="PANTHER" id="PTHR32134">
    <property type="entry name" value="FNIP REPEAT-CONTAINING PROTEIN"/>
    <property type="match status" value="1"/>
</dbReference>
<name>A0A1V0SAA9_9VIRU</name>
<accession>A0A1V0SAA9</accession>
<sequence length="463" mass="53712">MKNLTNLCSDEIAFICTFLTDRDKVSLLNINREIIKIFENSSSKIQLYDHYNNNNVRNIQEKYVITNFVYYKEKDNGPIDIPKCVKNMYCKSSLMDDISDLDNLEKIVLINHDRYMPKLPKSIVEVNLGGYFNRYINKFNDSIKILKFGHWHSQILLNLPSSLTSLSLGNNYDYPLPKLPRTLKILNCGKSFDQQLNDLPESLEELYLGLYYSQYLDNLPTRLIKLVISGGYLRPLCKLPDSIKYLDISFFENNLIKWPKSLKELRIGSTDHCSNISDSLEELPDGLENLYIHKSLEYQIKKLPNALKSFFVSRYIRNSDLTNLPENLLDLNIGINCFPKKKIIFPDNLIKIKIDIYGLNQKLEFGQKLKQLLCLKVSGEFNQNIDDLPDSIETLCLSRTFDMPISKLPSSLRKLKITNAKYNHRIKIDILPKNLKSIKVSGRLAESLYDLSRLRPDIKVVYI</sequence>
<dbReference type="EMBL" id="KY684083">
    <property type="protein sequence ID" value="ARF08588.1"/>
    <property type="molecule type" value="Genomic_DNA"/>
</dbReference>
<dbReference type="SUPFAM" id="SSF52058">
    <property type="entry name" value="L domain-like"/>
    <property type="match status" value="1"/>
</dbReference>
<dbReference type="InterPro" id="IPR008615">
    <property type="entry name" value="FNIP"/>
</dbReference>